<evidence type="ECO:0000313" key="1">
    <source>
        <dbReference type="EMBL" id="GJT08632.1"/>
    </source>
</evidence>
<reference evidence="1" key="2">
    <citation type="submission" date="2022-01" db="EMBL/GenBank/DDBJ databases">
        <authorList>
            <person name="Yamashiro T."/>
            <person name="Shiraishi A."/>
            <person name="Satake H."/>
            <person name="Nakayama K."/>
        </authorList>
    </citation>
    <scope>NUCLEOTIDE SEQUENCE</scope>
</reference>
<name>A0ABQ5B3W6_9ASTR</name>
<dbReference type="Proteomes" id="UP001151760">
    <property type="component" value="Unassembled WGS sequence"/>
</dbReference>
<organism evidence="1 2">
    <name type="scientific">Tanacetum coccineum</name>
    <dbReference type="NCBI Taxonomy" id="301880"/>
    <lineage>
        <taxon>Eukaryota</taxon>
        <taxon>Viridiplantae</taxon>
        <taxon>Streptophyta</taxon>
        <taxon>Embryophyta</taxon>
        <taxon>Tracheophyta</taxon>
        <taxon>Spermatophyta</taxon>
        <taxon>Magnoliopsida</taxon>
        <taxon>eudicotyledons</taxon>
        <taxon>Gunneridae</taxon>
        <taxon>Pentapetalae</taxon>
        <taxon>asterids</taxon>
        <taxon>campanulids</taxon>
        <taxon>Asterales</taxon>
        <taxon>Asteraceae</taxon>
        <taxon>Asteroideae</taxon>
        <taxon>Anthemideae</taxon>
        <taxon>Anthemidinae</taxon>
        <taxon>Tanacetum</taxon>
    </lineage>
</organism>
<accession>A0ABQ5B3W6</accession>
<reference evidence="1" key="1">
    <citation type="journal article" date="2022" name="Int. J. Mol. Sci.">
        <title>Draft Genome of Tanacetum Coccineum: Genomic Comparison of Closely Related Tanacetum-Family Plants.</title>
        <authorList>
            <person name="Yamashiro T."/>
            <person name="Shiraishi A."/>
            <person name="Nakayama K."/>
            <person name="Satake H."/>
        </authorList>
    </citation>
    <scope>NUCLEOTIDE SEQUENCE</scope>
</reference>
<gene>
    <name evidence="1" type="ORF">Tco_0843094</name>
</gene>
<evidence type="ECO:0000313" key="2">
    <source>
        <dbReference type="Proteomes" id="UP001151760"/>
    </source>
</evidence>
<keyword evidence="2" id="KW-1185">Reference proteome</keyword>
<proteinExistence type="predicted"/>
<dbReference type="EMBL" id="BQNB010012846">
    <property type="protein sequence ID" value="GJT08632.1"/>
    <property type="molecule type" value="Genomic_DNA"/>
</dbReference>
<protein>
    <submittedName>
        <fullName evidence="1">Uncharacterized protein</fullName>
    </submittedName>
</protein>
<comment type="caution">
    <text evidence="1">The sequence shown here is derived from an EMBL/GenBank/DDBJ whole genome shotgun (WGS) entry which is preliminary data.</text>
</comment>
<sequence>MSVRWGCYMFSLLMDEQVIHLLLKEQPDALHAELYVQIAALTIELQAAKLVVQSQHGGGFLDRVRNYFGPCKYEDPQGVLSKLLQTGTITQYQSEVKKLMNRVIGISKNLLISFYISGLKSTLQRELLVLKTSLGDAFSLARVTAARLED</sequence>